<feature type="transmembrane region" description="Helical" evidence="2">
    <location>
        <begin position="103"/>
        <end position="125"/>
    </location>
</feature>
<feature type="transmembrane region" description="Helical" evidence="2">
    <location>
        <begin position="137"/>
        <end position="159"/>
    </location>
</feature>
<evidence type="ECO:0000256" key="1">
    <source>
        <dbReference type="SAM" id="MobiDB-lite"/>
    </source>
</evidence>
<evidence type="ECO:0000313" key="4">
    <source>
        <dbReference type="Proteomes" id="UP000318995"/>
    </source>
</evidence>
<dbReference type="RefSeq" id="WP_146575042.1">
    <property type="nucleotide sequence ID" value="NZ_SJPH01000007.1"/>
</dbReference>
<feature type="compositionally biased region" description="Basic residues" evidence="1">
    <location>
        <begin position="362"/>
        <end position="375"/>
    </location>
</feature>
<comment type="caution">
    <text evidence="3">The sequence shown here is derived from an EMBL/GenBank/DDBJ whole genome shotgun (WGS) entry which is preliminary data.</text>
</comment>
<dbReference type="OrthoDB" id="292914at2"/>
<feature type="transmembrane region" description="Helical" evidence="2">
    <location>
        <begin position="206"/>
        <end position="224"/>
    </location>
</feature>
<accession>A0A5C5VXS9</accession>
<name>A0A5C5VXS9_9BACT</name>
<feature type="region of interest" description="Disordered" evidence="1">
    <location>
        <begin position="274"/>
        <end position="375"/>
    </location>
</feature>
<keyword evidence="4" id="KW-1185">Reference proteome</keyword>
<feature type="transmembrane region" description="Helical" evidence="2">
    <location>
        <begin position="179"/>
        <end position="199"/>
    </location>
</feature>
<dbReference type="Proteomes" id="UP000318995">
    <property type="component" value="Unassembled WGS sequence"/>
</dbReference>
<gene>
    <name evidence="3" type="ORF">Pla111_28260</name>
</gene>
<feature type="transmembrane region" description="Helical" evidence="2">
    <location>
        <begin position="59"/>
        <end position="83"/>
    </location>
</feature>
<keyword evidence="2" id="KW-0472">Membrane</keyword>
<evidence type="ECO:0000313" key="3">
    <source>
        <dbReference type="EMBL" id="TWT42521.1"/>
    </source>
</evidence>
<protein>
    <submittedName>
        <fullName evidence="3">Uncharacterized protein</fullName>
    </submittedName>
</protein>
<proteinExistence type="predicted"/>
<reference evidence="3 4" key="1">
    <citation type="submission" date="2019-02" db="EMBL/GenBank/DDBJ databases">
        <title>Deep-cultivation of Planctomycetes and their phenomic and genomic characterization uncovers novel biology.</title>
        <authorList>
            <person name="Wiegand S."/>
            <person name="Jogler M."/>
            <person name="Boedeker C."/>
            <person name="Pinto D."/>
            <person name="Vollmers J."/>
            <person name="Rivas-Marin E."/>
            <person name="Kohn T."/>
            <person name="Peeters S.H."/>
            <person name="Heuer A."/>
            <person name="Rast P."/>
            <person name="Oberbeckmann S."/>
            <person name="Bunk B."/>
            <person name="Jeske O."/>
            <person name="Meyerdierks A."/>
            <person name="Storesund J.E."/>
            <person name="Kallscheuer N."/>
            <person name="Luecker S."/>
            <person name="Lage O.M."/>
            <person name="Pohl T."/>
            <person name="Merkel B.J."/>
            <person name="Hornburger P."/>
            <person name="Mueller R.-W."/>
            <person name="Bruemmer F."/>
            <person name="Labrenz M."/>
            <person name="Spormann A.M."/>
            <person name="Op Den Camp H."/>
            <person name="Overmann J."/>
            <person name="Amann R."/>
            <person name="Jetten M.S.M."/>
            <person name="Mascher T."/>
            <person name="Medema M.H."/>
            <person name="Devos D.P."/>
            <person name="Kaster A.-K."/>
            <person name="Ovreas L."/>
            <person name="Rohde M."/>
            <person name="Galperin M.Y."/>
            <person name="Jogler C."/>
        </authorList>
    </citation>
    <scope>NUCLEOTIDE SEQUENCE [LARGE SCALE GENOMIC DNA]</scope>
    <source>
        <strain evidence="3 4">Pla111</strain>
    </source>
</reference>
<organism evidence="3 4">
    <name type="scientific">Botrimarina hoheduenensis</name>
    <dbReference type="NCBI Taxonomy" id="2528000"/>
    <lineage>
        <taxon>Bacteria</taxon>
        <taxon>Pseudomonadati</taxon>
        <taxon>Planctomycetota</taxon>
        <taxon>Planctomycetia</taxon>
        <taxon>Pirellulales</taxon>
        <taxon>Lacipirellulaceae</taxon>
        <taxon>Botrimarina</taxon>
    </lineage>
</organism>
<dbReference type="AlphaFoldDB" id="A0A5C5VXS9"/>
<dbReference type="EMBL" id="SJPH01000007">
    <property type="protein sequence ID" value="TWT42521.1"/>
    <property type="molecule type" value="Genomic_DNA"/>
</dbReference>
<keyword evidence="2" id="KW-1133">Transmembrane helix</keyword>
<evidence type="ECO:0000256" key="2">
    <source>
        <dbReference type="SAM" id="Phobius"/>
    </source>
</evidence>
<sequence>MTSARDGRRRRLLQDGSVNPVTPVSSAEDQSPSRARYAFRDDSVSLAIATGVAPRAWSLLAGLSLGAAITLAGLVAIDAYGLAVSAAGIPGGRLMMLDGVGSIAGWVTSVVWMVIAATALMLFGLRRQRMDDVSGAYRWWLIGACAALILSFNAATHAHRFLAGWFADTSGFSPLAANAFWWLALGGPVLGLLGLRLLADSRASRAGVAVGGVAWAILALGWITEAGLIDRALAGVLPGVPSAIFGPACVVAGPMLVLLALLLVSRQIVAEAEGKAAPPVKRAKPAESPRLAVTAPVEPEAKTPSEEPAPGESQRKKERHASRTAVQATEPVAKPTVWTDGADNYADQYEDDERPGRMSKAERKRLRKLKARDAA</sequence>
<feature type="transmembrane region" description="Helical" evidence="2">
    <location>
        <begin position="244"/>
        <end position="264"/>
    </location>
</feature>
<keyword evidence="2" id="KW-0812">Transmembrane</keyword>